<reference evidence="2" key="1">
    <citation type="journal article" date="2014" name="Science">
        <title>Ancient hybridizations among the ancestral genomes of bread wheat.</title>
        <authorList>
            <consortium name="International Wheat Genome Sequencing Consortium,"/>
            <person name="Marcussen T."/>
            <person name="Sandve S.R."/>
            <person name="Heier L."/>
            <person name="Spannagl M."/>
            <person name="Pfeifer M."/>
            <person name="Jakobsen K.S."/>
            <person name="Wulff B.B."/>
            <person name="Steuernagel B."/>
            <person name="Mayer K.F."/>
            <person name="Olsen O.A."/>
        </authorList>
    </citation>
    <scope>NUCLEOTIDE SEQUENCE [LARGE SCALE GENOMIC DNA]</scope>
    <source>
        <strain evidence="2">cv. AL8/78</strain>
    </source>
</reference>
<reference evidence="1" key="3">
    <citation type="journal article" date="2017" name="Nature">
        <title>Genome sequence of the progenitor of the wheat D genome Aegilops tauschii.</title>
        <authorList>
            <person name="Luo M.C."/>
            <person name="Gu Y.Q."/>
            <person name="Puiu D."/>
            <person name="Wang H."/>
            <person name="Twardziok S.O."/>
            <person name="Deal K.R."/>
            <person name="Huo N."/>
            <person name="Zhu T."/>
            <person name="Wang L."/>
            <person name="Wang Y."/>
            <person name="McGuire P.E."/>
            <person name="Liu S."/>
            <person name="Long H."/>
            <person name="Ramasamy R.K."/>
            <person name="Rodriguez J.C."/>
            <person name="Van S.L."/>
            <person name="Yuan L."/>
            <person name="Wang Z."/>
            <person name="Xia Z."/>
            <person name="Xiao L."/>
            <person name="Anderson O.D."/>
            <person name="Ouyang S."/>
            <person name="Liang Y."/>
            <person name="Zimin A.V."/>
            <person name="Pertea G."/>
            <person name="Qi P."/>
            <person name="Bennetzen J.L."/>
            <person name="Dai X."/>
            <person name="Dawson M.W."/>
            <person name="Muller H.G."/>
            <person name="Kugler K."/>
            <person name="Rivarola-Duarte L."/>
            <person name="Spannagl M."/>
            <person name="Mayer K.F.X."/>
            <person name="Lu F.H."/>
            <person name="Bevan M.W."/>
            <person name="Leroy P."/>
            <person name="Li P."/>
            <person name="You F.M."/>
            <person name="Sun Q."/>
            <person name="Liu Z."/>
            <person name="Lyons E."/>
            <person name="Wicker T."/>
            <person name="Salzberg S.L."/>
            <person name="Devos K.M."/>
            <person name="Dvorak J."/>
        </authorList>
    </citation>
    <scope>NUCLEOTIDE SEQUENCE [LARGE SCALE GENOMIC DNA]</scope>
    <source>
        <strain evidence="1">cv. AL8/78</strain>
    </source>
</reference>
<proteinExistence type="predicted"/>
<dbReference type="Gramene" id="AET3Gv20204500.4">
    <property type="protein sequence ID" value="AET3Gv20204500.4"/>
    <property type="gene ID" value="AET3Gv20204500"/>
</dbReference>
<dbReference type="Proteomes" id="UP000015105">
    <property type="component" value="Chromosome 3D"/>
</dbReference>
<keyword evidence="2" id="KW-1185">Reference proteome</keyword>
<protein>
    <submittedName>
        <fullName evidence="1">Uncharacterized protein</fullName>
    </submittedName>
</protein>
<evidence type="ECO:0000313" key="1">
    <source>
        <dbReference type="EnsemblPlants" id="AET3Gv20204500.4"/>
    </source>
</evidence>
<reference evidence="2" key="2">
    <citation type="journal article" date="2017" name="Nat. Plants">
        <title>The Aegilops tauschii genome reveals multiple impacts of transposons.</title>
        <authorList>
            <person name="Zhao G."/>
            <person name="Zou C."/>
            <person name="Li K."/>
            <person name="Wang K."/>
            <person name="Li T."/>
            <person name="Gao L."/>
            <person name="Zhang X."/>
            <person name="Wang H."/>
            <person name="Yang Z."/>
            <person name="Liu X."/>
            <person name="Jiang W."/>
            <person name="Mao L."/>
            <person name="Kong X."/>
            <person name="Jiao Y."/>
            <person name="Jia J."/>
        </authorList>
    </citation>
    <scope>NUCLEOTIDE SEQUENCE [LARGE SCALE GENOMIC DNA]</scope>
    <source>
        <strain evidence="2">cv. AL8/78</strain>
    </source>
</reference>
<name>A0A453E372_AEGTS</name>
<dbReference type="EnsemblPlants" id="AET3Gv20204500.4">
    <property type="protein sequence ID" value="AET3Gv20204500.4"/>
    <property type="gene ID" value="AET3Gv20204500"/>
</dbReference>
<evidence type="ECO:0000313" key="2">
    <source>
        <dbReference type="Proteomes" id="UP000015105"/>
    </source>
</evidence>
<sequence>SIHGDPKMCHAVPSDKAATLTGHVVWWAAWLARMVCPVDGYTYQGTCRQRWSHLPRASWWDMDAEYIEEMAMERFGLRRRCACMLATRAAEIFRRGFLQLVEILALFVRKRKLQGVAMKW</sequence>
<organism evidence="1 2">
    <name type="scientific">Aegilops tauschii subsp. strangulata</name>
    <name type="common">Goatgrass</name>
    <dbReference type="NCBI Taxonomy" id="200361"/>
    <lineage>
        <taxon>Eukaryota</taxon>
        <taxon>Viridiplantae</taxon>
        <taxon>Streptophyta</taxon>
        <taxon>Embryophyta</taxon>
        <taxon>Tracheophyta</taxon>
        <taxon>Spermatophyta</taxon>
        <taxon>Magnoliopsida</taxon>
        <taxon>Liliopsida</taxon>
        <taxon>Poales</taxon>
        <taxon>Poaceae</taxon>
        <taxon>BOP clade</taxon>
        <taxon>Pooideae</taxon>
        <taxon>Triticodae</taxon>
        <taxon>Triticeae</taxon>
        <taxon>Triticinae</taxon>
        <taxon>Aegilops</taxon>
    </lineage>
</organism>
<dbReference type="AlphaFoldDB" id="A0A453E372"/>
<reference evidence="1" key="5">
    <citation type="journal article" date="2021" name="G3 (Bethesda)">
        <title>Aegilops tauschii genome assembly Aet v5.0 features greater sequence contiguity and improved annotation.</title>
        <authorList>
            <person name="Wang L."/>
            <person name="Zhu T."/>
            <person name="Rodriguez J.C."/>
            <person name="Deal K.R."/>
            <person name="Dubcovsky J."/>
            <person name="McGuire P.E."/>
            <person name="Lux T."/>
            <person name="Spannagl M."/>
            <person name="Mayer K.F.X."/>
            <person name="Baldrich P."/>
            <person name="Meyers B.C."/>
            <person name="Huo N."/>
            <person name="Gu Y.Q."/>
            <person name="Zhou H."/>
            <person name="Devos K.M."/>
            <person name="Bennetzen J.L."/>
            <person name="Unver T."/>
            <person name="Budak H."/>
            <person name="Gulick P.J."/>
            <person name="Galiba G."/>
            <person name="Kalapos B."/>
            <person name="Nelson D.R."/>
            <person name="Li P."/>
            <person name="You F.M."/>
            <person name="Luo M.C."/>
            <person name="Dvorak J."/>
        </authorList>
    </citation>
    <scope>NUCLEOTIDE SEQUENCE [LARGE SCALE GENOMIC DNA]</scope>
    <source>
        <strain evidence="1">cv. AL8/78</strain>
    </source>
</reference>
<reference evidence="1" key="4">
    <citation type="submission" date="2019-03" db="UniProtKB">
        <authorList>
            <consortium name="EnsemblPlants"/>
        </authorList>
    </citation>
    <scope>IDENTIFICATION</scope>
</reference>
<accession>A0A453E372</accession>